<evidence type="ECO:0008006" key="2">
    <source>
        <dbReference type="Google" id="ProtNLM"/>
    </source>
</evidence>
<dbReference type="NCBIfam" id="TIGR01409">
    <property type="entry name" value="TAT_signal_seq"/>
    <property type="match status" value="1"/>
</dbReference>
<sequence>MDQSKSNRRGFLGTVGAAATGLALAQTIATAPGYHCGFGLPCFEPGGADTHIAPHR</sequence>
<proteinExistence type="predicted"/>
<dbReference type="InterPro" id="IPR019546">
    <property type="entry name" value="TAT_signal_bac_arc"/>
</dbReference>
<dbReference type="AlphaFoldDB" id="A0A508WQ03"/>
<reference evidence="1" key="1">
    <citation type="submission" date="2019-06" db="EMBL/GenBank/DDBJ databases">
        <authorList>
            <person name="Le Quere A."/>
            <person name="Colella S."/>
        </authorList>
    </citation>
    <scope>NUCLEOTIDE SEQUENCE</scope>
    <source>
        <strain evidence="1">EmedicaeMD41</strain>
    </source>
</reference>
<dbReference type="InterPro" id="IPR006311">
    <property type="entry name" value="TAT_signal"/>
</dbReference>
<dbReference type="EMBL" id="CABFNB010000009">
    <property type="protein sequence ID" value="VTZ59323.1"/>
    <property type="molecule type" value="Genomic_DNA"/>
</dbReference>
<dbReference type="PROSITE" id="PS51318">
    <property type="entry name" value="TAT"/>
    <property type="match status" value="1"/>
</dbReference>
<evidence type="ECO:0000313" key="1">
    <source>
        <dbReference type="EMBL" id="VTZ59323.1"/>
    </source>
</evidence>
<gene>
    <name evidence="1" type="ORF">EMEDMD4_1060005</name>
</gene>
<protein>
    <recommendedName>
        <fullName evidence="2">Twin-arginine translocation signal domain-containing protein</fullName>
    </recommendedName>
</protein>
<organism evidence="1">
    <name type="scientific">Sinorhizobium medicae</name>
    <dbReference type="NCBI Taxonomy" id="110321"/>
    <lineage>
        <taxon>Bacteria</taxon>
        <taxon>Pseudomonadati</taxon>
        <taxon>Pseudomonadota</taxon>
        <taxon>Alphaproteobacteria</taxon>
        <taxon>Hyphomicrobiales</taxon>
        <taxon>Rhizobiaceae</taxon>
        <taxon>Sinorhizobium/Ensifer group</taxon>
        <taxon>Sinorhizobium</taxon>
    </lineage>
</organism>
<accession>A0A508WQ03</accession>
<name>A0A508WQ03_9HYPH</name>
<dbReference type="Proteomes" id="UP000507954">
    <property type="component" value="Unassembled WGS sequence"/>
</dbReference>